<proteinExistence type="predicted"/>
<dbReference type="EMBL" id="SEOQ01001036">
    <property type="protein sequence ID" value="TFY54351.1"/>
    <property type="molecule type" value="Genomic_DNA"/>
</dbReference>
<evidence type="ECO:0000256" key="1">
    <source>
        <dbReference type="SAM" id="MobiDB-lite"/>
    </source>
</evidence>
<keyword evidence="3" id="KW-1185">Reference proteome</keyword>
<feature type="region of interest" description="Disordered" evidence="1">
    <location>
        <begin position="1"/>
        <end position="25"/>
    </location>
</feature>
<name>A0A4Y9XYX3_9AGAM</name>
<sequence>MASDACWKECPQPAHKPRSCGRLTRSAKPEVGVKREVVIAEVEIVEEGCKRIIIHGRTSDDDLGTVENTVGFGCGQQETEAIGEDAHGLSLSDGPVVTLSRIVMDDELA</sequence>
<gene>
    <name evidence="2" type="ORF">EVG20_g9736</name>
</gene>
<comment type="caution">
    <text evidence="2">The sequence shown here is derived from an EMBL/GenBank/DDBJ whole genome shotgun (WGS) entry which is preliminary data.</text>
</comment>
<dbReference type="Proteomes" id="UP000298327">
    <property type="component" value="Unassembled WGS sequence"/>
</dbReference>
<accession>A0A4Y9XYX3</accession>
<protein>
    <submittedName>
        <fullName evidence="2">Uncharacterized protein</fullName>
    </submittedName>
</protein>
<evidence type="ECO:0000313" key="2">
    <source>
        <dbReference type="EMBL" id="TFY54351.1"/>
    </source>
</evidence>
<dbReference type="AlphaFoldDB" id="A0A4Y9XYX3"/>
<evidence type="ECO:0000313" key="3">
    <source>
        <dbReference type="Proteomes" id="UP000298327"/>
    </source>
</evidence>
<reference evidence="2 3" key="1">
    <citation type="submission" date="2019-02" db="EMBL/GenBank/DDBJ databases">
        <title>Genome sequencing of the rare red list fungi Dentipellis fragilis.</title>
        <authorList>
            <person name="Buettner E."/>
            <person name="Kellner H."/>
        </authorList>
    </citation>
    <scope>NUCLEOTIDE SEQUENCE [LARGE SCALE GENOMIC DNA]</scope>
    <source>
        <strain evidence="2 3">DSM 105465</strain>
    </source>
</reference>
<organism evidence="2 3">
    <name type="scientific">Dentipellis fragilis</name>
    <dbReference type="NCBI Taxonomy" id="205917"/>
    <lineage>
        <taxon>Eukaryota</taxon>
        <taxon>Fungi</taxon>
        <taxon>Dikarya</taxon>
        <taxon>Basidiomycota</taxon>
        <taxon>Agaricomycotina</taxon>
        <taxon>Agaricomycetes</taxon>
        <taxon>Russulales</taxon>
        <taxon>Hericiaceae</taxon>
        <taxon>Dentipellis</taxon>
    </lineage>
</organism>